<dbReference type="AlphaFoldDB" id="A0A835SQ24"/>
<comment type="caution">
    <text evidence="2">The sequence shown here is derived from an EMBL/GenBank/DDBJ whole genome shotgun (WGS) entry which is preliminary data.</text>
</comment>
<evidence type="ECO:0000313" key="2">
    <source>
        <dbReference type="EMBL" id="KAG2429721.1"/>
    </source>
</evidence>
<name>A0A835SQ24_9CHLO</name>
<reference evidence="2" key="1">
    <citation type="journal article" date="2020" name="bioRxiv">
        <title>Comparative genomics of Chlamydomonas.</title>
        <authorList>
            <person name="Craig R.J."/>
            <person name="Hasan A.R."/>
            <person name="Ness R.W."/>
            <person name="Keightley P.D."/>
        </authorList>
    </citation>
    <scope>NUCLEOTIDE SEQUENCE</scope>
    <source>
        <strain evidence="2">CCAP 11/173</strain>
    </source>
</reference>
<dbReference type="OrthoDB" id="533997at2759"/>
<organism evidence="2 3">
    <name type="scientific">Chlamydomonas schloesseri</name>
    <dbReference type="NCBI Taxonomy" id="2026947"/>
    <lineage>
        <taxon>Eukaryota</taxon>
        <taxon>Viridiplantae</taxon>
        <taxon>Chlorophyta</taxon>
        <taxon>core chlorophytes</taxon>
        <taxon>Chlorophyceae</taxon>
        <taxon>CS clade</taxon>
        <taxon>Chlamydomonadales</taxon>
        <taxon>Chlamydomonadaceae</taxon>
        <taxon>Chlamydomonas</taxon>
    </lineage>
</organism>
<sequence>MRTFAAVNGDDSHAAGAGRKGRKSRATSNPPPPPPPPKQEAEEEEEYEEALGASLETPAQGQLQRLLSRSGLGGGVAESDAAAVPAIKRPPTHPLDMYETLYGDQDADWRDLPLGMLPRSADEERKLMAKLQVEAYFMRQWNHEDVDDLAFFEAEKMRGKANNIYANVRRVASMMNVIEAEDFAMAERQSYFTPWARAEIAFASEYDEFNAAVKENIDSLVRQPLEEELRERLEAIGEATLLPPTEAEQQAPKFPSDADVSAYMVEHFLEGVLPGVSLTNPNQRYADDIYGGDEDGADELLNMMEEQEGDGDAEAADEE</sequence>
<dbReference type="EMBL" id="JAEHOD010000083">
    <property type="protein sequence ID" value="KAG2429721.1"/>
    <property type="molecule type" value="Genomic_DNA"/>
</dbReference>
<keyword evidence="3" id="KW-1185">Reference proteome</keyword>
<evidence type="ECO:0000313" key="3">
    <source>
        <dbReference type="Proteomes" id="UP000613740"/>
    </source>
</evidence>
<gene>
    <name evidence="2" type="ORF">HYH02_013978</name>
</gene>
<protein>
    <submittedName>
        <fullName evidence="2">Uncharacterized protein</fullName>
    </submittedName>
</protein>
<feature type="region of interest" description="Disordered" evidence="1">
    <location>
        <begin position="1"/>
        <end position="94"/>
    </location>
</feature>
<evidence type="ECO:0000256" key="1">
    <source>
        <dbReference type="SAM" id="MobiDB-lite"/>
    </source>
</evidence>
<feature type="region of interest" description="Disordered" evidence="1">
    <location>
        <begin position="286"/>
        <end position="319"/>
    </location>
</feature>
<proteinExistence type="predicted"/>
<feature type="compositionally biased region" description="Acidic residues" evidence="1">
    <location>
        <begin position="305"/>
        <end position="319"/>
    </location>
</feature>
<feature type="compositionally biased region" description="Low complexity" evidence="1">
    <location>
        <begin position="60"/>
        <end position="70"/>
    </location>
</feature>
<feature type="compositionally biased region" description="Pro residues" evidence="1">
    <location>
        <begin position="29"/>
        <end position="38"/>
    </location>
</feature>
<dbReference type="Proteomes" id="UP000613740">
    <property type="component" value="Unassembled WGS sequence"/>
</dbReference>
<accession>A0A835SQ24</accession>